<feature type="transmembrane region" description="Helical" evidence="1">
    <location>
        <begin position="9"/>
        <end position="29"/>
    </location>
</feature>
<keyword evidence="1" id="KW-0472">Membrane</keyword>
<keyword evidence="1" id="KW-1133">Transmembrane helix</keyword>
<reference evidence="2 3" key="1">
    <citation type="journal article" date="2022" name="Nat. Microbiol.">
        <title>The microbiome of a bacterivorous marine choanoflagellate contains a resource-demanding obligate bacterial associate.</title>
        <authorList>
            <person name="Needham D.M."/>
            <person name="Poirier C."/>
            <person name="Bachy C."/>
            <person name="George E.E."/>
            <person name="Wilken S."/>
            <person name="Yung C.C.M."/>
            <person name="Limardo A.J."/>
            <person name="Morando M."/>
            <person name="Sudek L."/>
            <person name="Malmstrom R.R."/>
            <person name="Keeling P.J."/>
            <person name="Santoro A.E."/>
            <person name="Worden A.Z."/>
        </authorList>
    </citation>
    <scope>NUCLEOTIDE SEQUENCE [LARGE SCALE GENOMIC DNA]</scope>
    <source>
        <strain evidence="2 3">Comchoano-1</strain>
    </source>
</reference>
<dbReference type="EMBL" id="CP092900">
    <property type="protein sequence ID" value="UTC24141.1"/>
    <property type="molecule type" value="Genomic_DNA"/>
</dbReference>
<dbReference type="Proteomes" id="UP001055955">
    <property type="component" value="Chromosome"/>
</dbReference>
<sequence length="134" mass="15473">MRRRFPRKLSVRVIVYFAAFGLIFTPFLLRRIKRREVESHVVIEDLHESKTLLSVAVREDLITLARIDDQGFELPYIDQHITVELCDVVVTTGLDKIIDSDVELGVITLIEEQEGPYLRVKGEKISSDCARPHR</sequence>
<keyword evidence="1" id="KW-0812">Transmembrane</keyword>
<name>A0ABY5DI32_9GAMM</name>
<evidence type="ECO:0000313" key="3">
    <source>
        <dbReference type="Proteomes" id="UP001055955"/>
    </source>
</evidence>
<proteinExistence type="predicted"/>
<keyword evidence="3" id="KW-1185">Reference proteome</keyword>
<evidence type="ECO:0000313" key="2">
    <source>
        <dbReference type="EMBL" id="UTC24141.1"/>
    </source>
</evidence>
<protein>
    <submittedName>
        <fullName evidence="2">Uncharacterized protein</fullName>
    </submittedName>
</protein>
<accession>A0ABY5DI32</accession>
<evidence type="ECO:0000256" key="1">
    <source>
        <dbReference type="SAM" id="Phobius"/>
    </source>
</evidence>
<dbReference type="RefSeq" id="WP_258567925.1">
    <property type="nucleotide sequence ID" value="NZ_CP092900.1"/>
</dbReference>
<organism evidence="2 3">
    <name type="scientific">Candidatus Comchoanobacter bicostacola</name>
    <dbReference type="NCBI Taxonomy" id="2919598"/>
    <lineage>
        <taxon>Bacteria</taxon>
        <taxon>Pseudomonadati</taxon>
        <taxon>Pseudomonadota</taxon>
        <taxon>Gammaproteobacteria</taxon>
        <taxon>Candidatus Comchoanobacterales</taxon>
        <taxon>Candidatus Comchoanobacteraceae</taxon>
        <taxon>Candidatus Comchoanobacter</taxon>
    </lineage>
</organism>
<gene>
    <name evidence="2" type="ORF">MMH89_02740</name>
</gene>